<gene>
    <name evidence="7" type="primary">MBL2_1</name>
    <name evidence="7" type="ORF">SK128_008503</name>
</gene>
<protein>
    <submittedName>
        <fullName evidence="7">Galactose binding</fullName>
    </submittedName>
</protein>
<proteinExistence type="predicted"/>
<feature type="domain" description="C-type lectin" evidence="6">
    <location>
        <begin position="12"/>
        <end position="124"/>
    </location>
</feature>
<dbReference type="EMBL" id="JAXCGZ010019011">
    <property type="protein sequence ID" value="KAK7066816.1"/>
    <property type="molecule type" value="Genomic_DNA"/>
</dbReference>
<keyword evidence="4" id="KW-0430">Lectin</keyword>
<evidence type="ECO:0000256" key="2">
    <source>
        <dbReference type="ARBA" id="ARBA00022525"/>
    </source>
</evidence>
<evidence type="ECO:0000256" key="3">
    <source>
        <dbReference type="ARBA" id="ARBA00022729"/>
    </source>
</evidence>
<keyword evidence="3" id="KW-0732">Signal</keyword>
<accession>A0AAN8ZSK4</accession>
<reference evidence="7 8" key="1">
    <citation type="submission" date="2023-11" db="EMBL/GenBank/DDBJ databases">
        <title>Halocaridina rubra genome assembly.</title>
        <authorList>
            <person name="Smith C."/>
        </authorList>
    </citation>
    <scope>NUCLEOTIDE SEQUENCE [LARGE SCALE GENOMIC DNA]</scope>
    <source>
        <strain evidence="7">EP-1</strain>
        <tissue evidence="7">Whole</tissue>
    </source>
</reference>
<dbReference type="Pfam" id="PF00059">
    <property type="entry name" value="Lectin_C"/>
    <property type="match status" value="1"/>
</dbReference>
<dbReference type="Proteomes" id="UP001381693">
    <property type="component" value="Unassembled WGS sequence"/>
</dbReference>
<evidence type="ECO:0000256" key="1">
    <source>
        <dbReference type="ARBA" id="ARBA00004613"/>
    </source>
</evidence>
<keyword evidence="5" id="KW-1015">Disulfide bond</keyword>
<evidence type="ECO:0000313" key="7">
    <source>
        <dbReference type="EMBL" id="KAK7066816.1"/>
    </source>
</evidence>
<dbReference type="InterPro" id="IPR016187">
    <property type="entry name" value="CTDL_fold"/>
</dbReference>
<organism evidence="7 8">
    <name type="scientific">Halocaridina rubra</name>
    <name type="common">Hawaiian red shrimp</name>
    <dbReference type="NCBI Taxonomy" id="373956"/>
    <lineage>
        <taxon>Eukaryota</taxon>
        <taxon>Metazoa</taxon>
        <taxon>Ecdysozoa</taxon>
        <taxon>Arthropoda</taxon>
        <taxon>Crustacea</taxon>
        <taxon>Multicrustacea</taxon>
        <taxon>Malacostraca</taxon>
        <taxon>Eumalacostraca</taxon>
        <taxon>Eucarida</taxon>
        <taxon>Decapoda</taxon>
        <taxon>Pleocyemata</taxon>
        <taxon>Caridea</taxon>
        <taxon>Atyoidea</taxon>
        <taxon>Atyidae</taxon>
        <taxon>Halocaridina</taxon>
    </lineage>
</organism>
<dbReference type="Gene3D" id="3.10.100.10">
    <property type="entry name" value="Mannose-Binding Protein A, subunit A"/>
    <property type="match status" value="1"/>
</dbReference>
<sequence length="133" mass="15147">MFWSDYGSYARVGKKAYMYIDYGENIWWAQTGCGYTNGKVAVPMNAEENENIISMSPANNVWILVDDSAVENQWVNKVTGQTVNYTNWHPAEPNGGTNENCVVLTQSRRWGDYPCSLKFSYVCERSLSSFKDD</sequence>
<evidence type="ECO:0000313" key="8">
    <source>
        <dbReference type="Proteomes" id="UP001381693"/>
    </source>
</evidence>
<dbReference type="InterPro" id="IPR016186">
    <property type="entry name" value="C-type_lectin-like/link_sf"/>
</dbReference>
<evidence type="ECO:0000256" key="4">
    <source>
        <dbReference type="ARBA" id="ARBA00022734"/>
    </source>
</evidence>
<dbReference type="PROSITE" id="PS00615">
    <property type="entry name" value="C_TYPE_LECTIN_1"/>
    <property type="match status" value="1"/>
</dbReference>
<comment type="caution">
    <text evidence="7">The sequence shown here is derived from an EMBL/GenBank/DDBJ whole genome shotgun (WGS) entry which is preliminary data.</text>
</comment>
<dbReference type="GO" id="GO:0005615">
    <property type="term" value="C:extracellular space"/>
    <property type="evidence" value="ECO:0007669"/>
    <property type="project" value="TreeGrafter"/>
</dbReference>
<keyword evidence="8" id="KW-1185">Reference proteome</keyword>
<dbReference type="SMART" id="SM00034">
    <property type="entry name" value="CLECT"/>
    <property type="match status" value="1"/>
</dbReference>
<dbReference type="PROSITE" id="PS50041">
    <property type="entry name" value="C_TYPE_LECTIN_2"/>
    <property type="match status" value="1"/>
</dbReference>
<dbReference type="InterPro" id="IPR001304">
    <property type="entry name" value="C-type_lectin-like"/>
</dbReference>
<comment type="subcellular location">
    <subcellularLocation>
        <location evidence="1">Secreted</location>
    </subcellularLocation>
</comment>
<dbReference type="AlphaFoldDB" id="A0AAN8ZSK4"/>
<dbReference type="InterPro" id="IPR051663">
    <property type="entry name" value="CLec_Tetranectin-domain"/>
</dbReference>
<dbReference type="PANTHER" id="PTHR22799">
    <property type="entry name" value="TETRANECTIN-RELATED"/>
    <property type="match status" value="1"/>
</dbReference>
<dbReference type="GO" id="GO:0008083">
    <property type="term" value="F:growth factor activity"/>
    <property type="evidence" value="ECO:0007669"/>
    <property type="project" value="TreeGrafter"/>
</dbReference>
<evidence type="ECO:0000256" key="5">
    <source>
        <dbReference type="ARBA" id="ARBA00023157"/>
    </source>
</evidence>
<dbReference type="PANTHER" id="PTHR22799:SF1">
    <property type="entry name" value="C-TYPE LECTIN DOMAIN FAMILY 11 MEMBER A"/>
    <property type="match status" value="1"/>
</dbReference>
<dbReference type="InterPro" id="IPR018378">
    <property type="entry name" value="C-type_lectin_CS"/>
</dbReference>
<dbReference type="GO" id="GO:0030246">
    <property type="term" value="F:carbohydrate binding"/>
    <property type="evidence" value="ECO:0007669"/>
    <property type="project" value="UniProtKB-KW"/>
</dbReference>
<keyword evidence="2" id="KW-0964">Secreted</keyword>
<name>A0AAN8ZSK4_HALRR</name>
<evidence type="ECO:0000259" key="6">
    <source>
        <dbReference type="PROSITE" id="PS50041"/>
    </source>
</evidence>
<dbReference type="SUPFAM" id="SSF56436">
    <property type="entry name" value="C-type lectin-like"/>
    <property type="match status" value="1"/>
</dbReference>